<dbReference type="SUPFAM" id="SSF63411">
    <property type="entry name" value="LuxS/MPP-like metallohydrolase"/>
    <property type="match status" value="1"/>
</dbReference>
<dbReference type="GO" id="GO:0004222">
    <property type="term" value="F:metalloendopeptidase activity"/>
    <property type="evidence" value="ECO:0007669"/>
    <property type="project" value="UniProtKB-EC"/>
</dbReference>
<feature type="domain" description="Peptidase M16 middle/third" evidence="2">
    <location>
        <begin position="2"/>
        <end position="135"/>
    </location>
</feature>
<proteinExistence type="predicted"/>
<name>A0A9W8IW79_9FUNG</name>
<accession>A0A9W8IW79</accession>
<dbReference type="Proteomes" id="UP001140074">
    <property type="component" value="Unassembled WGS sequence"/>
</dbReference>
<dbReference type="InterPro" id="IPR032632">
    <property type="entry name" value="Peptidase_M16_M"/>
</dbReference>
<evidence type="ECO:0000313" key="4">
    <source>
        <dbReference type="Proteomes" id="UP001140074"/>
    </source>
</evidence>
<dbReference type="InterPro" id="IPR050626">
    <property type="entry name" value="Peptidase_M16"/>
</dbReference>
<evidence type="ECO:0000313" key="3">
    <source>
        <dbReference type="EMBL" id="KAJ2867668.1"/>
    </source>
</evidence>
<protein>
    <submittedName>
        <fullName evidence="3">Metalloprotease</fullName>
        <ecNumber evidence="3">3.4.24.56</ecNumber>
    </submittedName>
</protein>
<dbReference type="EC" id="3.4.24.56" evidence="3"/>
<keyword evidence="4" id="KW-1185">Reference proteome</keyword>
<sequence length="136" mass="15046">MLHLPGRNGFLPEKLSVTKPATPVDTPALEPVLLRKNDKFEVWFKQDDQLFTPHGRIGITISSESVDNSPVNHLLSTLFCELISAELQEQLFSALLANSNFSIARGMGLINVNVSDFSSGLPLLLKTVLQKLKTFK</sequence>
<dbReference type="EMBL" id="JANBUY010000013">
    <property type="protein sequence ID" value="KAJ2867668.1"/>
    <property type="molecule type" value="Genomic_DNA"/>
</dbReference>
<evidence type="ECO:0000256" key="1">
    <source>
        <dbReference type="ARBA" id="ARBA00022723"/>
    </source>
</evidence>
<dbReference type="InterPro" id="IPR011249">
    <property type="entry name" value="Metalloenz_LuxS/M16"/>
</dbReference>
<dbReference type="PANTHER" id="PTHR43690">
    <property type="entry name" value="NARDILYSIN"/>
    <property type="match status" value="1"/>
</dbReference>
<dbReference type="AlphaFoldDB" id="A0A9W8IW79"/>
<organism evidence="3 4">
    <name type="scientific">Coemansia aciculifera</name>
    <dbReference type="NCBI Taxonomy" id="417176"/>
    <lineage>
        <taxon>Eukaryota</taxon>
        <taxon>Fungi</taxon>
        <taxon>Fungi incertae sedis</taxon>
        <taxon>Zoopagomycota</taxon>
        <taxon>Kickxellomycotina</taxon>
        <taxon>Kickxellomycetes</taxon>
        <taxon>Kickxellales</taxon>
        <taxon>Kickxellaceae</taxon>
        <taxon>Coemansia</taxon>
    </lineage>
</organism>
<keyword evidence="3" id="KW-0378">Hydrolase</keyword>
<dbReference type="GO" id="GO:0046872">
    <property type="term" value="F:metal ion binding"/>
    <property type="evidence" value="ECO:0007669"/>
    <property type="project" value="UniProtKB-KW"/>
</dbReference>
<feature type="non-terminal residue" evidence="3">
    <location>
        <position position="136"/>
    </location>
</feature>
<dbReference type="Pfam" id="PF16187">
    <property type="entry name" value="Peptidase_M16_M"/>
    <property type="match status" value="1"/>
</dbReference>
<comment type="caution">
    <text evidence="3">The sequence shown here is derived from an EMBL/GenBank/DDBJ whole genome shotgun (WGS) entry which is preliminary data.</text>
</comment>
<dbReference type="PANTHER" id="PTHR43690:SF18">
    <property type="entry name" value="INSULIN-DEGRADING ENZYME-RELATED"/>
    <property type="match status" value="1"/>
</dbReference>
<dbReference type="Gene3D" id="3.30.830.10">
    <property type="entry name" value="Metalloenzyme, LuxS/M16 peptidase-like"/>
    <property type="match status" value="1"/>
</dbReference>
<reference evidence="3" key="1">
    <citation type="submission" date="2022-07" db="EMBL/GenBank/DDBJ databases">
        <title>Phylogenomic reconstructions and comparative analyses of Kickxellomycotina fungi.</title>
        <authorList>
            <person name="Reynolds N.K."/>
            <person name="Stajich J.E."/>
            <person name="Barry K."/>
            <person name="Grigoriev I.V."/>
            <person name="Crous P."/>
            <person name="Smith M.E."/>
        </authorList>
    </citation>
    <scope>NUCLEOTIDE SEQUENCE</scope>
    <source>
        <strain evidence="3">RSA 476</strain>
    </source>
</reference>
<gene>
    <name evidence="3" type="primary">STE23_1</name>
    <name evidence="3" type="ORF">GGH94_000635</name>
</gene>
<keyword evidence="3" id="KW-0645">Protease</keyword>
<keyword evidence="3" id="KW-0482">Metalloprotease</keyword>
<evidence type="ECO:0000259" key="2">
    <source>
        <dbReference type="Pfam" id="PF16187"/>
    </source>
</evidence>
<keyword evidence="1" id="KW-0479">Metal-binding</keyword>